<protein>
    <submittedName>
        <fullName evidence="2">Uncharacterized protein</fullName>
    </submittedName>
</protein>
<reference evidence="2 3" key="1">
    <citation type="journal article" date="2013" name="Genome Announc.">
        <title>Draft Genome Sequence of the Cellulolytic Bacterium Clostridium papyrosolvens C7 (ATCC 700395).</title>
        <authorList>
            <person name="Zepeda V."/>
            <person name="Dassa B."/>
            <person name="Borovok I."/>
            <person name="Lamed R."/>
            <person name="Bayer E.A."/>
            <person name="Cate J.H."/>
        </authorList>
    </citation>
    <scope>NUCLEOTIDE SEQUENCE [LARGE SCALE GENOMIC DNA]</scope>
    <source>
        <strain evidence="2 3">C7</strain>
    </source>
</reference>
<organism evidence="2 3">
    <name type="scientific">Ruminiclostridium papyrosolvens C7</name>
    <dbReference type="NCBI Taxonomy" id="1330534"/>
    <lineage>
        <taxon>Bacteria</taxon>
        <taxon>Bacillati</taxon>
        <taxon>Bacillota</taxon>
        <taxon>Clostridia</taxon>
        <taxon>Eubacteriales</taxon>
        <taxon>Oscillospiraceae</taxon>
        <taxon>Ruminiclostridium</taxon>
    </lineage>
</organism>
<gene>
    <name evidence="2" type="ORF">L323_08135</name>
</gene>
<dbReference type="OrthoDB" id="2051266at2"/>
<comment type="caution">
    <text evidence="2">The sequence shown here is derived from an EMBL/GenBank/DDBJ whole genome shotgun (WGS) entry which is preliminary data.</text>
</comment>
<dbReference type="RefSeq" id="WP_020815180.1">
    <property type="nucleotide sequence ID" value="NZ_ATAY01000026.1"/>
</dbReference>
<sequence>MKDFIIKYWIQFLFAIVSGGLGVAYKALAKRLHKQSCDQKALKDGTQSLLRSEIIRCYDMYMERGYISIHGLESVLAMYDAYHTLGGNGTVTKLMEELRELPVKTHKTINKNGGILNERY</sequence>
<dbReference type="Proteomes" id="UP000016860">
    <property type="component" value="Unassembled WGS sequence"/>
</dbReference>
<feature type="transmembrane region" description="Helical" evidence="1">
    <location>
        <begin position="6"/>
        <end position="25"/>
    </location>
</feature>
<accession>U4R451</accession>
<evidence type="ECO:0000313" key="2">
    <source>
        <dbReference type="EMBL" id="EPR12510.1"/>
    </source>
</evidence>
<dbReference type="EMBL" id="ATAY01000026">
    <property type="protein sequence ID" value="EPR12510.1"/>
    <property type="molecule type" value="Genomic_DNA"/>
</dbReference>
<evidence type="ECO:0000256" key="1">
    <source>
        <dbReference type="SAM" id="Phobius"/>
    </source>
</evidence>
<keyword evidence="1" id="KW-1133">Transmembrane helix</keyword>
<keyword evidence="1" id="KW-0812">Transmembrane</keyword>
<proteinExistence type="predicted"/>
<evidence type="ECO:0000313" key="3">
    <source>
        <dbReference type="Proteomes" id="UP000016860"/>
    </source>
</evidence>
<dbReference type="STRING" id="1330534.L323_08135"/>
<keyword evidence="1" id="KW-0472">Membrane</keyword>
<name>U4R451_9FIRM</name>
<dbReference type="PATRIC" id="fig|1330534.3.peg.1626"/>
<dbReference type="AlphaFoldDB" id="U4R451"/>